<evidence type="ECO:0000313" key="3">
    <source>
        <dbReference type="Proteomes" id="UP000288071"/>
    </source>
</evidence>
<dbReference type="AlphaFoldDB" id="A0A3S4MIM6"/>
<evidence type="ECO:0000313" key="2">
    <source>
        <dbReference type="EMBL" id="RWR53397.1"/>
    </source>
</evidence>
<sequence>MTADFYGRAEIWTIILALGIGTFFLRYSFLGLAGRRPLPEWALRYLRYTAVAVLPGLVAPLVLWPQATGGAPDPARLIAAAVTVLAGLVTRNTLAAILGGFVSLYLALWLVG</sequence>
<dbReference type="EMBL" id="SAVA01000003">
    <property type="protein sequence ID" value="RWR53397.1"/>
    <property type="molecule type" value="Genomic_DNA"/>
</dbReference>
<feature type="transmembrane region" description="Helical" evidence="1">
    <location>
        <begin position="77"/>
        <end position="110"/>
    </location>
</feature>
<keyword evidence="3" id="KW-1185">Reference proteome</keyword>
<proteinExistence type="predicted"/>
<evidence type="ECO:0000256" key="1">
    <source>
        <dbReference type="SAM" id="Phobius"/>
    </source>
</evidence>
<reference evidence="2" key="2">
    <citation type="submission" date="2019-01" db="EMBL/GenBank/DDBJ databases">
        <authorList>
            <person name="Li Y."/>
        </authorList>
    </citation>
    <scope>NUCLEOTIDE SEQUENCE [LARGE SCALE GENOMIC DNA]</scope>
    <source>
        <strain evidence="2">CGMCC 1.12963</strain>
    </source>
</reference>
<dbReference type="Proteomes" id="UP000288071">
    <property type="component" value="Unassembled WGS sequence"/>
</dbReference>
<accession>A0A3S4MIM6</accession>
<dbReference type="Pfam" id="PF05437">
    <property type="entry name" value="AzlD"/>
    <property type="match status" value="1"/>
</dbReference>
<protein>
    <submittedName>
        <fullName evidence="2">AzlD domain-containing protein</fullName>
    </submittedName>
</protein>
<feature type="transmembrane region" description="Helical" evidence="1">
    <location>
        <begin position="45"/>
        <end position="65"/>
    </location>
</feature>
<organism evidence="2 3">
    <name type="scientific">Paenirhodobacter huangdaonensis</name>
    <dbReference type="NCBI Taxonomy" id="2501515"/>
    <lineage>
        <taxon>Bacteria</taxon>
        <taxon>Pseudomonadati</taxon>
        <taxon>Pseudomonadota</taxon>
        <taxon>Alphaproteobacteria</taxon>
        <taxon>Rhodobacterales</taxon>
        <taxon>Rhodobacter group</taxon>
        <taxon>Paenirhodobacter</taxon>
    </lineage>
</organism>
<comment type="caution">
    <text evidence="2">The sequence shown here is derived from an EMBL/GenBank/DDBJ whole genome shotgun (WGS) entry which is preliminary data.</text>
</comment>
<keyword evidence="1" id="KW-0812">Transmembrane</keyword>
<name>A0A3S4MIM6_9RHOB</name>
<keyword evidence="1" id="KW-1133">Transmembrane helix</keyword>
<keyword evidence="1" id="KW-0472">Membrane</keyword>
<dbReference type="InterPro" id="IPR008407">
    <property type="entry name" value="Brnchd-chn_aa_trnsp_AzlD"/>
</dbReference>
<feature type="transmembrane region" description="Helical" evidence="1">
    <location>
        <begin position="12"/>
        <end position="33"/>
    </location>
</feature>
<gene>
    <name evidence="2" type="ORF">EOW66_06735</name>
</gene>
<dbReference type="RefSeq" id="WP_128155659.1">
    <property type="nucleotide sequence ID" value="NZ_JBHSOM010000009.1"/>
</dbReference>
<reference evidence="2" key="1">
    <citation type="submission" date="2019-01" db="EMBL/GenBank/DDBJ databases">
        <title>Sinorhodobacter populi sp. nov. isolated from the symptomatic bark tissue of Populus euramericana canker.</title>
        <authorList>
            <person name="Xu G."/>
        </authorList>
    </citation>
    <scope>NUCLEOTIDE SEQUENCE [LARGE SCALE GENOMIC DNA]</scope>
    <source>
        <strain evidence="2">CGMCC 1.12963</strain>
    </source>
</reference>